<sequence>MATLASVFARPLNRTAVLCARIAFGLAALPLLVILAAFHVLAGLTWLQVAGPGAIAFTLLVWPLFTRTNQGLIAAELVSGTILGSAIMALAGWVGVLVFVPFLPAICASLISMTAASGELIREAPDIPGLQRDQIETQGGTSRPRLIS</sequence>
<dbReference type="Proteomes" id="UP001500466">
    <property type="component" value="Unassembled WGS sequence"/>
</dbReference>
<keyword evidence="1" id="KW-1133">Transmembrane helix</keyword>
<evidence type="ECO:0000313" key="3">
    <source>
        <dbReference type="Proteomes" id="UP001500466"/>
    </source>
</evidence>
<reference evidence="3" key="1">
    <citation type="journal article" date="2019" name="Int. J. Syst. Evol. Microbiol.">
        <title>The Global Catalogue of Microorganisms (GCM) 10K type strain sequencing project: providing services to taxonomists for standard genome sequencing and annotation.</title>
        <authorList>
            <consortium name="The Broad Institute Genomics Platform"/>
            <consortium name="The Broad Institute Genome Sequencing Center for Infectious Disease"/>
            <person name="Wu L."/>
            <person name="Ma J."/>
        </authorList>
    </citation>
    <scope>NUCLEOTIDE SEQUENCE [LARGE SCALE GENOMIC DNA]</scope>
    <source>
        <strain evidence="3">JCM 17986</strain>
    </source>
</reference>
<name>A0ABP9IGS8_9ACTN</name>
<keyword evidence="1" id="KW-0812">Transmembrane</keyword>
<feature type="transmembrane region" description="Helical" evidence="1">
    <location>
        <begin position="46"/>
        <end position="65"/>
    </location>
</feature>
<proteinExistence type="predicted"/>
<comment type="caution">
    <text evidence="2">The sequence shown here is derived from an EMBL/GenBank/DDBJ whole genome shotgun (WGS) entry which is preliminary data.</text>
</comment>
<dbReference type="EMBL" id="BAABHS010000062">
    <property type="protein sequence ID" value="GAA4996575.1"/>
    <property type="molecule type" value="Genomic_DNA"/>
</dbReference>
<accession>A0ABP9IGS8</accession>
<evidence type="ECO:0000313" key="2">
    <source>
        <dbReference type="EMBL" id="GAA4996575.1"/>
    </source>
</evidence>
<evidence type="ECO:0008006" key="4">
    <source>
        <dbReference type="Google" id="ProtNLM"/>
    </source>
</evidence>
<evidence type="ECO:0000256" key="1">
    <source>
        <dbReference type="SAM" id="Phobius"/>
    </source>
</evidence>
<protein>
    <recommendedName>
        <fullName evidence="4">Fusaric acid resistance protein-like</fullName>
    </recommendedName>
</protein>
<keyword evidence="3" id="KW-1185">Reference proteome</keyword>
<dbReference type="RefSeq" id="WP_345681012.1">
    <property type="nucleotide sequence ID" value="NZ_BAABHS010000062.1"/>
</dbReference>
<organism evidence="2 3">
    <name type="scientific">Yinghuangia aomiensis</name>
    <dbReference type="NCBI Taxonomy" id="676205"/>
    <lineage>
        <taxon>Bacteria</taxon>
        <taxon>Bacillati</taxon>
        <taxon>Actinomycetota</taxon>
        <taxon>Actinomycetes</taxon>
        <taxon>Kitasatosporales</taxon>
        <taxon>Streptomycetaceae</taxon>
        <taxon>Yinghuangia</taxon>
    </lineage>
</organism>
<gene>
    <name evidence="2" type="ORF">GCM10023205_82260</name>
</gene>
<feature type="transmembrane region" description="Helical" evidence="1">
    <location>
        <begin position="77"/>
        <end position="103"/>
    </location>
</feature>
<keyword evidence="1" id="KW-0472">Membrane</keyword>
<feature type="transmembrane region" description="Helical" evidence="1">
    <location>
        <begin position="18"/>
        <end position="40"/>
    </location>
</feature>